<reference evidence="3" key="1">
    <citation type="journal article" date="2011" name="Genome Res.">
        <title>Phylogeny-wide analysis of social amoeba genomes highlights ancient origins for complex intercellular communication.</title>
        <authorList>
            <person name="Heidel A.J."/>
            <person name="Lawal H.M."/>
            <person name="Felder M."/>
            <person name="Schilde C."/>
            <person name="Helps N.R."/>
            <person name="Tunggal B."/>
            <person name="Rivero F."/>
            <person name="John U."/>
            <person name="Schleicher M."/>
            <person name="Eichinger L."/>
            <person name="Platzer M."/>
            <person name="Noegel A.A."/>
            <person name="Schaap P."/>
            <person name="Gloeckner G."/>
        </authorList>
    </citation>
    <scope>NUCLEOTIDE SEQUENCE [LARGE SCALE GENOMIC DNA]</scope>
    <source>
        <strain evidence="3">SH3</strain>
    </source>
</reference>
<evidence type="ECO:0000313" key="2">
    <source>
        <dbReference type="EMBL" id="EGG14041.1"/>
    </source>
</evidence>
<accession>F4QE94</accession>
<dbReference type="KEGG" id="dfa:DFA_11804"/>
<feature type="compositionally biased region" description="Low complexity" evidence="1">
    <location>
        <begin position="307"/>
        <end position="360"/>
    </location>
</feature>
<dbReference type="EMBL" id="GL883029">
    <property type="protein sequence ID" value="EGG14041.1"/>
    <property type="molecule type" value="Genomic_DNA"/>
</dbReference>
<dbReference type="GeneID" id="14865294"/>
<dbReference type="RefSeq" id="XP_004350749.1">
    <property type="nucleotide sequence ID" value="XM_004350698.1"/>
</dbReference>
<organism evidence="2 3">
    <name type="scientific">Cavenderia fasciculata</name>
    <name type="common">Slime mold</name>
    <name type="synonym">Dictyostelium fasciculatum</name>
    <dbReference type="NCBI Taxonomy" id="261658"/>
    <lineage>
        <taxon>Eukaryota</taxon>
        <taxon>Amoebozoa</taxon>
        <taxon>Evosea</taxon>
        <taxon>Eumycetozoa</taxon>
        <taxon>Dictyostelia</taxon>
        <taxon>Acytosteliales</taxon>
        <taxon>Cavenderiaceae</taxon>
        <taxon>Cavenderia</taxon>
    </lineage>
</organism>
<proteinExistence type="predicted"/>
<name>F4QE94_CACFS</name>
<evidence type="ECO:0008006" key="4">
    <source>
        <dbReference type="Google" id="ProtNLM"/>
    </source>
</evidence>
<keyword evidence="3" id="KW-1185">Reference proteome</keyword>
<gene>
    <name evidence="2" type="ORF">DFA_11804</name>
</gene>
<dbReference type="AlphaFoldDB" id="F4QE94"/>
<evidence type="ECO:0000256" key="1">
    <source>
        <dbReference type="SAM" id="MobiDB-lite"/>
    </source>
</evidence>
<dbReference type="Proteomes" id="UP000007797">
    <property type="component" value="Unassembled WGS sequence"/>
</dbReference>
<evidence type="ECO:0000313" key="3">
    <source>
        <dbReference type="Proteomes" id="UP000007797"/>
    </source>
</evidence>
<protein>
    <recommendedName>
        <fullName evidence="4">EGF-like domain-containing protein</fullName>
    </recommendedName>
</protein>
<feature type="region of interest" description="Disordered" evidence="1">
    <location>
        <begin position="307"/>
        <end position="366"/>
    </location>
</feature>
<sequence length="388" mass="41699">MDGRHFMINQINRRNEIILSYIHLFSRIPFRNDSKGACPGIPTECTGRGTCNGTECTCNSPWTFSDCTDLLPQFVNTSNTGLSFGGLAVKVGFYIKDVDYFGVTRNFFTLSLDTMTLLSNSSSSNYTESLYSATIVSTTTPINTGLVQVAVRKYTQDTVVFTARGTTENYVISKNTVSYVLSFSGYQTLSSTNYFRVNVFAMIDSGVAISNPISSYDIESGSIYSYKWANMTPVTTTTNGASLTFRAISIGVTGNDPLSQYSPTLFDYSPSSSQAPSTSFVYARYIYSVKEDVNSSISFDFSIIGSGSSSTTTDSTSATTTTSTTTDSTSTTSTTTGSSTNSTGSTTTSTTTGSTTTTNGKDPSTSSHLNPFTPVLFILSFIVSLLII</sequence>